<protein>
    <recommendedName>
        <fullName evidence="3">CHASE4 domain-containing protein</fullName>
    </recommendedName>
</protein>
<name>A0A974P2Y0_9CAUL</name>
<proteinExistence type="predicted"/>
<organism evidence="2">
    <name type="scientific">Phenylobacterium glaciei</name>
    <dbReference type="NCBI Taxonomy" id="2803784"/>
    <lineage>
        <taxon>Bacteria</taxon>
        <taxon>Pseudomonadati</taxon>
        <taxon>Pseudomonadota</taxon>
        <taxon>Alphaproteobacteria</taxon>
        <taxon>Caulobacterales</taxon>
        <taxon>Caulobacteraceae</taxon>
        <taxon>Phenylobacterium</taxon>
    </lineage>
</organism>
<feature type="region of interest" description="Disordered" evidence="1">
    <location>
        <begin position="93"/>
        <end position="118"/>
    </location>
</feature>
<dbReference type="AlphaFoldDB" id="A0A974P2Y0"/>
<sequence length="133" mass="14853">MVGTLMLMGSLLLGARQVDDLVRHHEEFLVRRGVDGQVKAIENALQAQTVRDEAVLNLDNRFDPVWARNNLPLYLKPTIGAWDYLVVDGLDRPSGPMATRPRSRPPTGFGSATRRSRSSRRFAIGSVCENPRL</sequence>
<reference evidence="2" key="1">
    <citation type="submission" date="2021-01" db="EMBL/GenBank/DDBJ databases">
        <title>Genome sequence of Phenylobacterium sp. 20VBR1 isolated from a valley glaceir, Ny-Alesund, Svalbard.</title>
        <authorList>
            <person name="Thomas F.A."/>
            <person name="Krishnan K.P."/>
            <person name="Sinha R.K."/>
        </authorList>
    </citation>
    <scope>NUCLEOTIDE SEQUENCE</scope>
    <source>
        <strain evidence="2">20VBR1</strain>
    </source>
</reference>
<accession>A0A974P2Y0</accession>
<dbReference type="EMBL" id="CP068570">
    <property type="protein sequence ID" value="QQZ49708.1"/>
    <property type="molecule type" value="Genomic_DNA"/>
</dbReference>
<gene>
    <name evidence="2" type="ORF">JKL49_23140</name>
</gene>
<evidence type="ECO:0000256" key="1">
    <source>
        <dbReference type="SAM" id="MobiDB-lite"/>
    </source>
</evidence>
<evidence type="ECO:0008006" key="3">
    <source>
        <dbReference type="Google" id="ProtNLM"/>
    </source>
</evidence>
<evidence type="ECO:0000313" key="2">
    <source>
        <dbReference type="EMBL" id="QQZ49708.1"/>
    </source>
</evidence>